<accession>A0AA86N2Y7</accession>
<dbReference type="Proteomes" id="UP001179121">
    <property type="component" value="Chromosome"/>
</dbReference>
<proteinExistence type="predicted"/>
<keyword evidence="2" id="KW-1185">Reference proteome</keyword>
<name>A0AA86N2Y7_9BACT</name>
<dbReference type="RefSeq" id="WP_289271224.1">
    <property type="nucleotide sequence ID" value="NZ_OX365700.1"/>
</dbReference>
<sequence length="62" mass="7084">MNVRVDRAGTSRRQFACAHCKGPVKQQDQVVWAQDQGHTSPDGDHVWHKQCFDAYLEQGEET</sequence>
<dbReference type="AlphaFoldDB" id="A0AA86N2Y7"/>
<gene>
    <name evidence="1" type="ORF">DNFV4_04232</name>
</gene>
<dbReference type="EMBL" id="OX365700">
    <property type="protein sequence ID" value="CAI4033790.1"/>
    <property type="molecule type" value="Genomic_DNA"/>
</dbReference>
<evidence type="ECO:0000313" key="1">
    <source>
        <dbReference type="EMBL" id="CAI4033790.1"/>
    </source>
</evidence>
<protein>
    <submittedName>
        <fullName evidence="1">Uncharacterized protein</fullName>
    </submittedName>
</protein>
<evidence type="ECO:0000313" key="2">
    <source>
        <dbReference type="Proteomes" id="UP001179121"/>
    </source>
</evidence>
<dbReference type="Gene3D" id="2.10.110.10">
    <property type="entry name" value="Cysteine Rich Protein"/>
    <property type="match status" value="1"/>
</dbReference>
<dbReference type="KEGG" id="nti:DNFV4_04232"/>
<reference evidence="1" key="1">
    <citation type="submission" date="2022-10" db="EMBL/GenBank/DDBJ databases">
        <authorList>
            <person name="Koch H."/>
        </authorList>
    </citation>
    <scope>NUCLEOTIDE SEQUENCE</scope>
    <source>
        <strain evidence="1">DNF</strain>
    </source>
</reference>
<organism evidence="1 2">
    <name type="scientific">Nitrospira tepida</name>
    <dbReference type="NCBI Taxonomy" id="2973512"/>
    <lineage>
        <taxon>Bacteria</taxon>
        <taxon>Pseudomonadati</taxon>
        <taxon>Nitrospirota</taxon>
        <taxon>Nitrospiria</taxon>
        <taxon>Nitrospirales</taxon>
        <taxon>Nitrospiraceae</taxon>
        <taxon>Nitrospira</taxon>
    </lineage>
</organism>